<dbReference type="AlphaFoldDB" id="A0A941EZM9"/>
<dbReference type="Pfam" id="PF20199">
    <property type="entry name" value="RepSA"/>
    <property type="match status" value="1"/>
</dbReference>
<evidence type="ECO:0000256" key="1">
    <source>
        <dbReference type="SAM" id="MobiDB-lite"/>
    </source>
</evidence>
<dbReference type="EMBL" id="JAGSOG010000186">
    <property type="protein sequence ID" value="MBR7837184.1"/>
    <property type="molecule type" value="Genomic_DNA"/>
</dbReference>
<name>A0A941EZM9_9ACTN</name>
<dbReference type="Proteomes" id="UP000675781">
    <property type="component" value="Unassembled WGS sequence"/>
</dbReference>
<evidence type="ECO:0000313" key="2">
    <source>
        <dbReference type="EMBL" id="MBR7837184.1"/>
    </source>
</evidence>
<reference evidence="2" key="1">
    <citation type="submission" date="2021-04" db="EMBL/GenBank/DDBJ databases">
        <title>Genome based classification of Actinospica acidithermotolerans sp. nov., an actinobacterium isolated from an Indonesian hot spring.</title>
        <authorList>
            <person name="Kusuma A.B."/>
            <person name="Putra K.E."/>
            <person name="Nafisah S."/>
            <person name="Loh J."/>
            <person name="Nouioui I."/>
            <person name="Goodfellow M."/>
        </authorList>
    </citation>
    <scope>NUCLEOTIDE SEQUENCE</scope>
    <source>
        <strain evidence="2">CSCA 57</strain>
    </source>
</reference>
<protein>
    <submittedName>
        <fullName evidence="2">Uncharacterized protein</fullName>
    </submittedName>
</protein>
<comment type="caution">
    <text evidence="2">The sequence shown here is derived from an EMBL/GenBank/DDBJ whole genome shotgun (WGS) entry which is preliminary data.</text>
</comment>
<proteinExistence type="predicted"/>
<evidence type="ECO:0000313" key="3">
    <source>
        <dbReference type="Proteomes" id="UP000675781"/>
    </source>
</evidence>
<accession>A0A941EZM9</accession>
<feature type="region of interest" description="Disordered" evidence="1">
    <location>
        <begin position="284"/>
        <end position="304"/>
    </location>
</feature>
<sequence>MVGSPLCGECYDWAGLVVWNSSAGGLWWRYVKELGRELVRLGGLPVTDHAVREALRVSYAKVAEFQRRGVAHFHAVVRIDGPEGPGDPAPAWVTSALLVEAAKAAGPRVSMPVVRLEGPARIGLGVQLDAQEIGAVGADGMTDAAAASYLAKYITKDDGRGLILPRRLLSEAGIEHAARGALVPHARALMHTAWLLGGLETYAPLRLRQWAHQLGFRGNVVTKSRMYSTTYGELRRARSEHRARANGIEPIEGEGLARESHWRFVAQGLSPDLREIADGLAEGTRMRKGPRPEWLDLPEAGDAA</sequence>
<organism evidence="2 3">
    <name type="scientific">Actinospica durhamensis</name>
    <dbReference type="NCBI Taxonomy" id="1508375"/>
    <lineage>
        <taxon>Bacteria</taxon>
        <taxon>Bacillati</taxon>
        <taxon>Actinomycetota</taxon>
        <taxon>Actinomycetes</taxon>
        <taxon>Catenulisporales</taxon>
        <taxon>Actinospicaceae</taxon>
        <taxon>Actinospica</taxon>
    </lineage>
</organism>
<dbReference type="InterPro" id="IPR046828">
    <property type="entry name" value="RepSA"/>
</dbReference>
<gene>
    <name evidence="2" type="ORF">KDL01_28160</name>
</gene>
<keyword evidence="3" id="KW-1185">Reference proteome</keyword>